<dbReference type="AlphaFoldDB" id="A0ABD0LMJ1"/>
<sequence length="231" mass="25528">MLKSASRPYPDPSQQTPRKRTFPKGHNPGLTAAASGMTLYFPVFSSGYRTSTRDNTLHNNIASTSATAGIQKQNPFLGFAWHRALVCPCCPQYGQFQFGFPFPNRSIGFTTGWELPPYQGQWTPAVILKPIFAAQGAVSAVVCLENEQGIACDAMELVGAAFLPRVLSLWATRKRIQGTSFQNGFLRFAVVRETRSPPWRFRARGKKECVCVGGGGRERKKTCLPRGLWPV</sequence>
<accession>A0ABD0LMJ1</accession>
<evidence type="ECO:0000256" key="1">
    <source>
        <dbReference type="SAM" id="MobiDB-lite"/>
    </source>
</evidence>
<dbReference type="EMBL" id="JACVVK020000038">
    <property type="protein sequence ID" value="KAK7500223.1"/>
    <property type="molecule type" value="Genomic_DNA"/>
</dbReference>
<gene>
    <name evidence="2" type="ORF">BaRGS_00008446</name>
</gene>
<dbReference type="Proteomes" id="UP001519460">
    <property type="component" value="Unassembled WGS sequence"/>
</dbReference>
<reference evidence="2 3" key="1">
    <citation type="journal article" date="2023" name="Sci. Data">
        <title>Genome assembly of the Korean intertidal mud-creeper Batillaria attramentaria.</title>
        <authorList>
            <person name="Patra A.K."/>
            <person name="Ho P.T."/>
            <person name="Jun S."/>
            <person name="Lee S.J."/>
            <person name="Kim Y."/>
            <person name="Won Y.J."/>
        </authorList>
    </citation>
    <scope>NUCLEOTIDE SEQUENCE [LARGE SCALE GENOMIC DNA]</scope>
    <source>
        <strain evidence="2">Wonlab-2016</strain>
    </source>
</reference>
<name>A0ABD0LMJ1_9CAEN</name>
<protein>
    <submittedName>
        <fullName evidence="2">Uncharacterized protein</fullName>
    </submittedName>
</protein>
<feature type="region of interest" description="Disordered" evidence="1">
    <location>
        <begin position="1"/>
        <end position="28"/>
    </location>
</feature>
<proteinExistence type="predicted"/>
<organism evidence="2 3">
    <name type="scientific">Batillaria attramentaria</name>
    <dbReference type="NCBI Taxonomy" id="370345"/>
    <lineage>
        <taxon>Eukaryota</taxon>
        <taxon>Metazoa</taxon>
        <taxon>Spiralia</taxon>
        <taxon>Lophotrochozoa</taxon>
        <taxon>Mollusca</taxon>
        <taxon>Gastropoda</taxon>
        <taxon>Caenogastropoda</taxon>
        <taxon>Sorbeoconcha</taxon>
        <taxon>Cerithioidea</taxon>
        <taxon>Batillariidae</taxon>
        <taxon>Batillaria</taxon>
    </lineage>
</organism>
<evidence type="ECO:0000313" key="3">
    <source>
        <dbReference type="Proteomes" id="UP001519460"/>
    </source>
</evidence>
<comment type="caution">
    <text evidence="2">The sequence shown here is derived from an EMBL/GenBank/DDBJ whole genome shotgun (WGS) entry which is preliminary data.</text>
</comment>
<keyword evidence="3" id="KW-1185">Reference proteome</keyword>
<evidence type="ECO:0000313" key="2">
    <source>
        <dbReference type="EMBL" id="KAK7500223.1"/>
    </source>
</evidence>